<keyword evidence="5" id="KW-1185">Reference proteome</keyword>
<keyword evidence="2" id="KW-0812">Transmembrane</keyword>
<name>A0ABX1CII1_9ACTN</name>
<dbReference type="RefSeq" id="WP_168089942.1">
    <property type="nucleotide sequence ID" value="NZ_BHZH01000395.1"/>
</dbReference>
<accession>A0ABX1CII1</accession>
<keyword evidence="2" id="KW-0472">Membrane</keyword>
<feature type="transmembrane region" description="Helical" evidence="2">
    <location>
        <begin position="271"/>
        <end position="289"/>
    </location>
</feature>
<gene>
    <name evidence="4" type="ORF">HCN52_20535</name>
</gene>
<evidence type="ECO:0008006" key="6">
    <source>
        <dbReference type="Google" id="ProtNLM"/>
    </source>
</evidence>
<organism evidence="4 5">
    <name type="scientific">Streptomyces bohaiensis</name>
    <dbReference type="NCBI Taxonomy" id="1431344"/>
    <lineage>
        <taxon>Bacteria</taxon>
        <taxon>Bacillati</taxon>
        <taxon>Actinomycetota</taxon>
        <taxon>Actinomycetes</taxon>
        <taxon>Kitasatosporales</taxon>
        <taxon>Streptomycetaceae</taxon>
        <taxon>Streptomyces</taxon>
    </lineage>
</organism>
<feature type="signal peptide" evidence="3">
    <location>
        <begin position="1"/>
        <end position="38"/>
    </location>
</feature>
<evidence type="ECO:0000256" key="2">
    <source>
        <dbReference type="SAM" id="Phobius"/>
    </source>
</evidence>
<proteinExistence type="predicted"/>
<keyword evidence="3" id="KW-0732">Signal</keyword>
<feature type="compositionally biased region" description="Pro residues" evidence="1">
    <location>
        <begin position="54"/>
        <end position="65"/>
    </location>
</feature>
<feature type="compositionally biased region" description="Low complexity" evidence="1">
    <location>
        <begin position="66"/>
        <end position="76"/>
    </location>
</feature>
<feature type="chain" id="PRO_5046836054" description="DUF4350 domain-containing protein" evidence="3">
    <location>
        <begin position="39"/>
        <end position="751"/>
    </location>
</feature>
<evidence type="ECO:0000313" key="4">
    <source>
        <dbReference type="EMBL" id="NJQ17262.1"/>
    </source>
</evidence>
<feature type="transmembrane region" description="Helical" evidence="2">
    <location>
        <begin position="239"/>
        <end position="259"/>
    </location>
</feature>
<evidence type="ECO:0000313" key="5">
    <source>
        <dbReference type="Proteomes" id="UP000727056"/>
    </source>
</evidence>
<dbReference type="EMBL" id="JAAVJC010000270">
    <property type="protein sequence ID" value="NJQ17262.1"/>
    <property type="molecule type" value="Genomic_DNA"/>
</dbReference>
<dbReference type="Proteomes" id="UP000727056">
    <property type="component" value="Unassembled WGS sequence"/>
</dbReference>
<sequence>MRASGAGPNGPIRSRLIGAVTAAVTVLALAAPGATAHAASPTALAAQDGTGPADPVPADPVPADPGPAAAPEVDGGSEAPAGQSAYLAERLAEDNVYISDAVPRSVPRSTAPDYAEQLARLDVPAYLLVLPYGAVNGGDSRTMLARVHDRLGEDGVYLMLSGGRPYAAAFGTDLPADAAAEIASQDLPRDAGALRVVTEFVDTLLAGDTESRLAEVRARDYEDRPGDMFISHTDRRNQAFLTGLALAGLPLLVLSGAGAVRLARRRGRRPFLVGVPLAVVAGAVVPLVAPQVFDQTVTRDHALPTDEDLGLRVDRLAAALDDGPLYVDPELPIPFTPEERAEITDRLAALPEPAYVVTVAPDRDAEVGYRIDDLAHLLRRETGEDGTYVLLEPGRQDVNLVGYGTALPLREIRDEVRAVGDEARDADRRLTDAEVLGVLLDELETAVPDPDRWEHTLDRDWYEEPDLAADRTLGSLYDEDFGGGIAAGVMGAMLLGGVALGTGAALGHRRHGASAATTSAQRARAKDRALEAELRKQVQALAPSRPAVRRLRNTAASELRALVAACAAADRDGTHDPAVRDRAVHALDAATLLLDSDGSGRTDPDTPPAEVLAALVLLRAGSAVLAEPAALSAKLCSVNPLHGPATTAETLWSMPNRQPARRALCGACGSYFGDRAAVRRAPVVAGLTLCLPRERDAKPDPEVAAAGAAHGPWGNRWIPYHLLPGPLRQDRPRGVDVEQLITAAREARGVH</sequence>
<comment type="caution">
    <text evidence="4">The sequence shown here is derived from an EMBL/GenBank/DDBJ whole genome shotgun (WGS) entry which is preliminary data.</text>
</comment>
<evidence type="ECO:0000256" key="3">
    <source>
        <dbReference type="SAM" id="SignalP"/>
    </source>
</evidence>
<reference evidence="4 5" key="1">
    <citation type="submission" date="2020-03" db="EMBL/GenBank/DDBJ databases">
        <title>Draft genome of Streptomyces sp. ventii, isolated from the Axial Seamount in the Pacific Ocean, and resequencing of the two type strains Streptomyces lonarensis strain NCL 716 and Streptomyces bohaiensis strain 11A07.</title>
        <authorList>
            <person name="Loughran R.M."/>
            <person name="Pfannmuller K.M."/>
            <person name="Wasson B.J."/>
            <person name="Deadmond M.C."/>
            <person name="Paddock B.E."/>
            <person name="Koyack M.J."/>
            <person name="Gallegos D.A."/>
            <person name="Mitchell E.A."/>
            <person name="Ushijima B."/>
            <person name="Saw J.H."/>
            <person name="Mcphail K.L."/>
            <person name="Videau P."/>
        </authorList>
    </citation>
    <scope>NUCLEOTIDE SEQUENCE [LARGE SCALE GENOMIC DNA]</scope>
    <source>
        <strain evidence="4 5">11A07</strain>
    </source>
</reference>
<keyword evidence="2" id="KW-1133">Transmembrane helix</keyword>
<protein>
    <recommendedName>
        <fullName evidence="6">DUF4350 domain-containing protein</fullName>
    </recommendedName>
</protein>
<evidence type="ECO:0000256" key="1">
    <source>
        <dbReference type="SAM" id="MobiDB-lite"/>
    </source>
</evidence>
<feature type="compositionally biased region" description="Low complexity" evidence="1">
    <location>
        <begin position="41"/>
        <end position="53"/>
    </location>
</feature>
<feature type="region of interest" description="Disordered" evidence="1">
    <location>
        <begin position="41"/>
        <end position="80"/>
    </location>
</feature>